<reference evidence="2" key="1">
    <citation type="submission" date="2017-07" db="EMBL/GenBank/DDBJ databases">
        <title>Taro Niue Genome Assembly and Annotation.</title>
        <authorList>
            <person name="Atibalentja N."/>
            <person name="Keating K."/>
            <person name="Fields C.J."/>
        </authorList>
    </citation>
    <scope>NUCLEOTIDE SEQUENCE</scope>
    <source>
        <strain evidence="2">Niue_2</strain>
        <tissue evidence="2">Leaf</tissue>
    </source>
</reference>
<keyword evidence="3" id="KW-1185">Reference proteome</keyword>
<evidence type="ECO:0000256" key="1">
    <source>
        <dbReference type="SAM" id="Phobius"/>
    </source>
</evidence>
<protein>
    <submittedName>
        <fullName evidence="2">Uncharacterized protein</fullName>
    </submittedName>
</protein>
<name>A0A843W298_COLES</name>
<keyword evidence="1" id="KW-0472">Membrane</keyword>
<evidence type="ECO:0000313" key="3">
    <source>
        <dbReference type="Proteomes" id="UP000652761"/>
    </source>
</evidence>
<comment type="caution">
    <text evidence="2">The sequence shown here is derived from an EMBL/GenBank/DDBJ whole genome shotgun (WGS) entry which is preliminary data.</text>
</comment>
<dbReference type="AlphaFoldDB" id="A0A843W298"/>
<keyword evidence="1" id="KW-0812">Transmembrane</keyword>
<organism evidence="2 3">
    <name type="scientific">Colocasia esculenta</name>
    <name type="common">Wild taro</name>
    <name type="synonym">Arum esculentum</name>
    <dbReference type="NCBI Taxonomy" id="4460"/>
    <lineage>
        <taxon>Eukaryota</taxon>
        <taxon>Viridiplantae</taxon>
        <taxon>Streptophyta</taxon>
        <taxon>Embryophyta</taxon>
        <taxon>Tracheophyta</taxon>
        <taxon>Spermatophyta</taxon>
        <taxon>Magnoliopsida</taxon>
        <taxon>Liliopsida</taxon>
        <taxon>Araceae</taxon>
        <taxon>Aroideae</taxon>
        <taxon>Colocasieae</taxon>
        <taxon>Colocasia</taxon>
    </lineage>
</organism>
<dbReference type="Proteomes" id="UP000652761">
    <property type="component" value="Unassembled WGS sequence"/>
</dbReference>
<gene>
    <name evidence="2" type="ORF">Taro_034211</name>
</gene>
<feature type="non-terminal residue" evidence="2">
    <location>
        <position position="159"/>
    </location>
</feature>
<accession>A0A843W298</accession>
<dbReference type="EMBL" id="NMUH01002682">
    <property type="protein sequence ID" value="MQM01457.1"/>
    <property type="molecule type" value="Genomic_DNA"/>
</dbReference>
<sequence>LALYPFTCNCLTFRYSVSGRDTSWFEHDDEENTVRLRERLLRGFLGDLKVVVCSLASSRCEEVVRSMGNARAMLFLTFFMWCGVGWSPYFVDLVVVERQLDLMSVAARLRASPMWFVQVRPRMTPTLTRKGMTKSEARSALESLCYLRVVVSHFPFIAM</sequence>
<evidence type="ECO:0000313" key="2">
    <source>
        <dbReference type="EMBL" id="MQM01457.1"/>
    </source>
</evidence>
<keyword evidence="1" id="KW-1133">Transmembrane helix</keyword>
<feature type="transmembrane region" description="Helical" evidence="1">
    <location>
        <begin position="72"/>
        <end position="91"/>
    </location>
</feature>
<proteinExistence type="predicted"/>